<feature type="signal peptide" evidence="5">
    <location>
        <begin position="1"/>
        <end position="24"/>
    </location>
</feature>
<reference evidence="7 8" key="1">
    <citation type="submission" date="2018-02" db="EMBL/GenBank/DDBJ databases">
        <title>The genomes of Aspergillus section Nigri reveals drivers in fungal speciation.</title>
        <authorList>
            <consortium name="DOE Joint Genome Institute"/>
            <person name="Vesth T.C."/>
            <person name="Nybo J."/>
            <person name="Theobald S."/>
            <person name="Brandl J."/>
            <person name="Frisvad J.C."/>
            <person name="Nielsen K.F."/>
            <person name="Lyhne E.K."/>
            <person name="Kogle M.E."/>
            <person name="Kuo A."/>
            <person name="Riley R."/>
            <person name="Clum A."/>
            <person name="Nolan M."/>
            <person name="Lipzen A."/>
            <person name="Salamov A."/>
            <person name="Henrissat B."/>
            <person name="Wiebenga A."/>
            <person name="De vries R.P."/>
            <person name="Grigoriev I.V."/>
            <person name="Mortensen U.H."/>
            <person name="Andersen M.R."/>
            <person name="Baker S.E."/>
        </authorList>
    </citation>
    <scope>NUCLEOTIDE SEQUENCE [LARGE SCALE GENOMIC DNA]</scope>
    <source>
        <strain evidence="7 8">CBS 114.51</strain>
    </source>
</reference>
<dbReference type="InterPro" id="IPR024535">
    <property type="entry name" value="RHGA/B-epi-like_pectate_lyase"/>
</dbReference>
<sequence length="1319" mass="142840">MVALMRRTFSLFVLLGFCLSLIGATPIADSDFHLWHQRQALANPPRPRSLNVSSSELRQAQKLVEAAVAQQSEYNAWRVANPKRNTYESRHSNATYASTQHKRSDQPAAPTLDARLRAAAALLAERHAAQQLRNGTLHKSYSQFTKAPKPLTLAKRDTTDSSSGYWPAQVDHGRPPMGWDSSYPVYRDVTDPMFGAKGDGVTDDTDAINAAISFGGSCQENCESSSTKGTFIYFPPGTYLISSPLNASYYSQLVGDKNDLPIIKTSPSFIGLGAIQSDVYIPNDNGNEWYIEQSNFYRQVRNLIIDISETTTASAAGLHWQVAQATSLTNVYISASTSAGTTQMGLYTENGSGGFMSGCTISGGAYGIYGGNQQYTVRDFQIFSQTKASICLIWDWGWTWSGLHLSSSPIGISLINPQDTSGQPAGSTYILDTMFDETPIAIQADFEQSTILETSIITLDNIGVNGVDTMVAFTDGSSLDLPNGDVDFVVIGNLQEDASKSFGSYAVNVQNPPPPLLDAAQDQVLYRDSYFYKSRPQYEDLSVGSIVSVKDHGAAGDGATDDTAAIVAALALATTDNLIYFPPGSYIVTSTIVIPAHTRITGQVWSQLVASGDYFADMTSPKVMIQVGNPGDVGTVEISDMLFTSIGELPGLVMMEWNVQAEIQGSVGIWDSHFRVGGAYGTKLQLADCPISDAVAPGCVAASLMLHITPESNGYFENMWLWVADHDIDDPANTQITVGVARGMLVESTSGPTWMYGTASEHSILYQYNFINATNTLAGMIQTESPYYQFTDATESPGPFNASVGLFTNDPSFPDATCTASPELCNFAWAVILNENTNLTIAGAGLYSWYDNYLETCVDTQNCQQRIVLDQGENSGLYVWNLITIGAVEMISNVNDNNIILAANNTQAIGHPFWSALAAYLDDYAPEILSCDDDSTDPACLSTWHCDLTQQYATVEELNNALGSYPDQCMPYYAMGTLYTTLNASLANYTAANKDYDKYFGYYQQYVRDMVPDALKAFMAGSTPSQPQGGPGNKYFDCTCEGYGPTSTQQCPFTYRQLMGADAFTMTYTLKNASGFYGELASTYGINQTWVTFGNQGGPVRQIGHCIPGDCSDGTDYRYVNVPEAVKSNQIDVTNPKDIITAAWPSIGTLQNNILARELDLNFGAWAGGMQDLLETFSMPVLMLQQAIASMASVKAIGEKQAKEDKIKLVLEILGIAFAFLPFLDDLTPELELLDGAFETVAATGNVALGIQSIVSDPTSAPMVLLSLIGGGGLRDADDFSAAAAARRAVTEDDMESIGKDFKAEQDKFDGTTEPKCRV</sequence>
<feature type="chain" id="PRO_5035848321" evidence="5">
    <location>
        <begin position="25"/>
        <end position="1319"/>
    </location>
</feature>
<evidence type="ECO:0000256" key="1">
    <source>
        <dbReference type="ARBA" id="ARBA00004613"/>
    </source>
</evidence>
<evidence type="ECO:0000256" key="4">
    <source>
        <dbReference type="SAM" id="MobiDB-lite"/>
    </source>
</evidence>
<dbReference type="RefSeq" id="XP_025531859.1">
    <property type="nucleotide sequence ID" value="XM_025676971.1"/>
</dbReference>
<accession>A0A8T8XCX3</accession>
<feature type="domain" description="Rhamnogalacturonase A/B/Epimerase-like pectate lyase" evidence="6">
    <location>
        <begin position="188"/>
        <end position="412"/>
    </location>
</feature>
<dbReference type="EMBL" id="KZ824773">
    <property type="protein sequence ID" value="RAH85965.1"/>
    <property type="molecule type" value="Genomic_DNA"/>
</dbReference>
<protein>
    <submittedName>
        <fullName evidence="7">Exo-1,3-beta-D-glucanase</fullName>
    </submittedName>
</protein>
<dbReference type="FunFam" id="2.160.20.10:FF:000049">
    <property type="entry name" value="Putative exo-beta-1,3-glucanase"/>
    <property type="match status" value="1"/>
</dbReference>
<dbReference type="GO" id="GO:0005576">
    <property type="term" value="C:extracellular region"/>
    <property type="evidence" value="ECO:0007669"/>
    <property type="project" value="UniProtKB-SubCell"/>
</dbReference>
<dbReference type="PANTHER" id="PTHR33928:SF2">
    <property type="entry name" value="PECTATE LYASE SUPERFAMILY PROTEIN DOMAIN-CONTAINING PROTEIN-RELATED"/>
    <property type="match status" value="1"/>
</dbReference>
<dbReference type="OrthoDB" id="1046782at2759"/>
<dbReference type="Pfam" id="PF12708">
    <property type="entry name" value="Pect-lyase_RHGA_epim"/>
    <property type="match status" value="2"/>
</dbReference>
<dbReference type="SUPFAM" id="SSF51126">
    <property type="entry name" value="Pectin lyase-like"/>
    <property type="match status" value="2"/>
</dbReference>
<dbReference type="PANTHER" id="PTHR33928">
    <property type="entry name" value="POLYGALACTURONASE QRT3"/>
    <property type="match status" value="1"/>
</dbReference>
<dbReference type="GO" id="GO:0004650">
    <property type="term" value="F:polygalacturonase activity"/>
    <property type="evidence" value="ECO:0007669"/>
    <property type="project" value="InterPro"/>
</dbReference>
<organism evidence="7 8">
    <name type="scientific">Aspergillus japonicus CBS 114.51</name>
    <dbReference type="NCBI Taxonomy" id="1448312"/>
    <lineage>
        <taxon>Eukaryota</taxon>
        <taxon>Fungi</taxon>
        <taxon>Dikarya</taxon>
        <taxon>Ascomycota</taxon>
        <taxon>Pezizomycotina</taxon>
        <taxon>Eurotiomycetes</taxon>
        <taxon>Eurotiomycetidae</taxon>
        <taxon>Eurotiales</taxon>
        <taxon>Aspergillaceae</taxon>
        <taxon>Aspergillus</taxon>
        <taxon>Aspergillus subgen. Circumdati</taxon>
    </lineage>
</organism>
<dbReference type="CDD" id="cd23668">
    <property type="entry name" value="GH55_beta13glucanase-like"/>
    <property type="match status" value="1"/>
</dbReference>
<dbReference type="Gene3D" id="2.160.20.10">
    <property type="entry name" value="Single-stranded right-handed beta-helix, Pectin lyase-like"/>
    <property type="match status" value="2"/>
</dbReference>
<evidence type="ECO:0000256" key="5">
    <source>
        <dbReference type="SAM" id="SignalP"/>
    </source>
</evidence>
<keyword evidence="3 5" id="KW-0732">Signal</keyword>
<evidence type="ECO:0000256" key="3">
    <source>
        <dbReference type="ARBA" id="ARBA00022729"/>
    </source>
</evidence>
<keyword evidence="2" id="KW-0964">Secreted</keyword>
<dbReference type="Proteomes" id="UP000249497">
    <property type="component" value="Unassembled WGS sequence"/>
</dbReference>
<gene>
    <name evidence="7" type="ORF">BO86DRAFT_453127</name>
</gene>
<evidence type="ECO:0000256" key="2">
    <source>
        <dbReference type="ARBA" id="ARBA00022525"/>
    </source>
</evidence>
<name>A0A8T8XCX3_ASPJA</name>
<feature type="compositionally biased region" description="Basic and acidic residues" evidence="4">
    <location>
        <begin position="1297"/>
        <end position="1319"/>
    </location>
</feature>
<dbReference type="InterPro" id="IPR039279">
    <property type="entry name" value="QRT3-like"/>
</dbReference>
<dbReference type="GeneID" id="37180664"/>
<dbReference type="InterPro" id="IPR012334">
    <property type="entry name" value="Pectin_lyas_fold"/>
</dbReference>
<evidence type="ECO:0000313" key="7">
    <source>
        <dbReference type="EMBL" id="RAH85965.1"/>
    </source>
</evidence>
<evidence type="ECO:0000313" key="8">
    <source>
        <dbReference type="Proteomes" id="UP000249497"/>
    </source>
</evidence>
<evidence type="ECO:0000259" key="6">
    <source>
        <dbReference type="Pfam" id="PF12708"/>
    </source>
</evidence>
<proteinExistence type="predicted"/>
<dbReference type="InterPro" id="IPR011050">
    <property type="entry name" value="Pectin_lyase_fold/virulence"/>
</dbReference>
<keyword evidence="8" id="KW-1185">Reference proteome</keyword>
<feature type="domain" description="Rhamnogalacturonase A/B/Epimerase-like pectate lyase" evidence="6">
    <location>
        <begin position="546"/>
        <end position="603"/>
    </location>
</feature>
<comment type="subcellular location">
    <subcellularLocation>
        <location evidence="1">Secreted</location>
    </subcellularLocation>
</comment>
<feature type="region of interest" description="Disordered" evidence="4">
    <location>
        <begin position="1293"/>
        <end position="1319"/>
    </location>
</feature>